<evidence type="ECO:0000256" key="1">
    <source>
        <dbReference type="ARBA" id="ARBA00024322"/>
    </source>
</evidence>
<evidence type="ECO:0000313" key="6">
    <source>
        <dbReference type="Proteomes" id="UP000482209"/>
    </source>
</evidence>
<dbReference type="Proteomes" id="UP000482209">
    <property type="component" value="Unassembled WGS sequence"/>
</dbReference>
<dbReference type="Pfam" id="PF00936">
    <property type="entry name" value="BMC"/>
    <property type="match status" value="1"/>
</dbReference>
<organism evidence="5 6">
    <name type="scientific">Velocimicrobium porci</name>
    <dbReference type="NCBI Taxonomy" id="2606634"/>
    <lineage>
        <taxon>Bacteria</taxon>
        <taxon>Bacillati</taxon>
        <taxon>Bacillota</taxon>
        <taxon>Clostridia</taxon>
        <taxon>Lachnospirales</taxon>
        <taxon>Lachnospiraceae</taxon>
        <taxon>Velocimicrobium</taxon>
    </lineage>
</organism>
<evidence type="ECO:0000259" key="4">
    <source>
        <dbReference type="PROSITE" id="PS51930"/>
    </source>
</evidence>
<name>A0A6L5XZU6_9FIRM</name>
<dbReference type="Gene3D" id="3.30.70.1710">
    <property type="match status" value="1"/>
</dbReference>
<protein>
    <submittedName>
        <fullName evidence="5">BMC domain-containing protein</fullName>
    </submittedName>
</protein>
<evidence type="ECO:0000256" key="2">
    <source>
        <dbReference type="ARBA" id="ARBA00024446"/>
    </source>
</evidence>
<evidence type="ECO:0000256" key="3">
    <source>
        <dbReference type="PROSITE-ProRule" id="PRU01278"/>
    </source>
</evidence>
<dbReference type="InterPro" id="IPR000249">
    <property type="entry name" value="BMC_dom"/>
</dbReference>
<comment type="subcellular location">
    <subcellularLocation>
        <location evidence="1">Bacterial microcompartment</location>
    </subcellularLocation>
</comment>
<sequence>MQALGLIETKGLIPAIECADAMLKAADVELIEKTYVGGGLVTISVTGDVGAVKAAVEAGEASARLLDETSVLSVHVIPRPHEETDSLFHVRKEIEERKSEKDLFEKIEENDNTNEILDITSEEDDSEIKLSVIQKADVDAWIETEGFDKTIELLKEAAVAKLRKLAREYEKFGISGREISKADKKQLIYRFKEYYKDKKE</sequence>
<dbReference type="SUPFAM" id="SSF143414">
    <property type="entry name" value="CcmK-like"/>
    <property type="match status" value="1"/>
</dbReference>
<accession>A0A6L5XZU6</accession>
<dbReference type="PANTHER" id="PTHR33941:SF11">
    <property type="entry name" value="BACTERIAL MICROCOMPARTMENT SHELL PROTEIN PDUJ"/>
    <property type="match status" value="1"/>
</dbReference>
<dbReference type="SMART" id="SM00877">
    <property type="entry name" value="BMC"/>
    <property type="match status" value="1"/>
</dbReference>
<dbReference type="PANTHER" id="PTHR33941">
    <property type="entry name" value="PROPANEDIOL UTILIZATION PROTEIN PDUA"/>
    <property type="match status" value="1"/>
</dbReference>
<keyword evidence="2" id="KW-1283">Bacterial microcompartment</keyword>
<keyword evidence="6" id="KW-1185">Reference proteome</keyword>
<evidence type="ECO:0000313" key="5">
    <source>
        <dbReference type="EMBL" id="MSS63728.1"/>
    </source>
</evidence>
<proteinExistence type="inferred from homology"/>
<dbReference type="RefSeq" id="WP_154519137.1">
    <property type="nucleotide sequence ID" value="NZ_VUMT01000009.1"/>
</dbReference>
<feature type="domain" description="BMC" evidence="4">
    <location>
        <begin position="3"/>
        <end position="89"/>
    </location>
</feature>
<dbReference type="GO" id="GO:0031469">
    <property type="term" value="C:bacterial microcompartment"/>
    <property type="evidence" value="ECO:0007669"/>
    <property type="project" value="UniProtKB-SubCell"/>
</dbReference>
<reference evidence="5 6" key="1">
    <citation type="submission" date="2019-08" db="EMBL/GenBank/DDBJ databases">
        <title>In-depth cultivation of the pig gut microbiome towards novel bacterial diversity and tailored functional studies.</title>
        <authorList>
            <person name="Wylensek D."/>
            <person name="Hitch T.C.A."/>
            <person name="Clavel T."/>
        </authorList>
    </citation>
    <scope>NUCLEOTIDE SEQUENCE [LARGE SCALE GENOMIC DNA]</scope>
    <source>
        <strain evidence="5 6">WCA-693-APC-MOT-I</strain>
    </source>
</reference>
<comment type="similarity">
    <text evidence="3">Belongs to the bacterial microcompartments protein family.</text>
</comment>
<dbReference type="AlphaFoldDB" id="A0A6L5XZU6"/>
<dbReference type="InterPro" id="IPR037233">
    <property type="entry name" value="CcmK-like_sf"/>
</dbReference>
<dbReference type="InterPro" id="IPR044872">
    <property type="entry name" value="CcmK/CsoS1_BMC"/>
</dbReference>
<dbReference type="CDD" id="cd07045">
    <property type="entry name" value="BMC_CcmK_like"/>
    <property type="match status" value="1"/>
</dbReference>
<dbReference type="PROSITE" id="PS51930">
    <property type="entry name" value="BMC_2"/>
    <property type="match status" value="1"/>
</dbReference>
<dbReference type="InterPro" id="IPR050575">
    <property type="entry name" value="BMC_shell"/>
</dbReference>
<comment type="caution">
    <text evidence="5">The sequence shown here is derived from an EMBL/GenBank/DDBJ whole genome shotgun (WGS) entry which is preliminary data.</text>
</comment>
<gene>
    <name evidence="5" type="ORF">FYJ58_07530</name>
</gene>
<dbReference type="EMBL" id="VUMT01000009">
    <property type="protein sequence ID" value="MSS63728.1"/>
    <property type="molecule type" value="Genomic_DNA"/>
</dbReference>